<proteinExistence type="predicted"/>
<dbReference type="EMBL" id="LAZR01043637">
    <property type="protein sequence ID" value="KKL06609.1"/>
    <property type="molecule type" value="Genomic_DNA"/>
</dbReference>
<organism evidence="2">
    <name type="scientific">marine sediment metagenome</name>
    <dbReference type="NCBI Taxonomy" id="412755"/>
    <lineage>
        <taxon>unclassified sequences</taxon>
        <taxon>metagenomes</taxon>
        <taxon>ecological metagenomes</taxon>
    </lineage>
</organism>
<feature type="compositionally biased region" description="Acidic residues" evidence="1">
    <location>
        <begin position="87"/>
        <end position="99"/>
    </location>
</feature>
<feature type="region of interest" description="Disordered" evidence="1">
    <location>
        <begin position="70"/>
        <end position="117"/>
    </location>
</feature>
<protein>
    <submittedName>
        <fullName evidence="2">Uncharacterized protein</fullName>
    </submittedName>
</protein>
<evidence type="ECO:0000256" key="1">
    <source>
        <dbReference type="SAM" id="MobiDB-lite"/>
    </source>
</evidence>
<gene>
    <name evidence="2" type="ORF">LCGC14_2594320</name>
</gene>
<comment type="caution">
    <text evidence="2">The sequence shown here is derived from an EMBL/GenBank/DDBJ whole genome shotgun (WGS) entry which is preliminary data.</text>
</comment>
<sequence length="141" mass="15415">MSDKFVLVVSDEGDRKHGEISVLNTAHETERLVETLLEAGFDQERIRVFTGSEAEFATTYRPVVSLADEANQTTEPALPASDHVEPEATEIEAETEGEAVEAHSGNGHSMSSPFRSARDEKGVIFASVQSRKVAIDRSRGR</sequence>
<dbReference type="AlphaFoldDB" id="A0A0F9AAM6"/>
<name>A0A0F9AAM6_9ZZZZ</name>
<evidence type="ECO:0000313" key="2">
    <source>
        <dbReference type="EMBL" id="KKL06609.1"/>
    </source>
</evidence>
<accession>A0A0F9AAM6</accession>
<reference evidence="2" key="1">
    <citation type="journal article" date="2015" name="Nature">
        <title>Complex archaea that bridge the gap between prokaryotes and eukaryotes.</title>
        <authorList>
            <person name="Spang A."/>
            <person name="Saw J.H."/>
            <person name="Jorgensen S.L."/>
            <person name="Zaremba-Niedzwiedzka K."/>
            <person name="Martijn J."/>
            <person name="Lind A.E."/>
            <person name="van Eijk R."/>
            <person name="Schleper C."/>
            <person name="Guy L."/>
            <person name="Ettema T.J."/>
        </authorList>
    </citation>
    <scope>NUCLEOTIDE SEQUENCE</scope>
</reference>